<dbReference type="EMBL" id="LR796810">
    <property type="protein sequence ID" value="CAB4167175.1"/>
    <property type="molecule type" value="Genomic_DNA"/>
</dbReference>
<evidence type="ECO:0000256" key="1">
    <source>
        <dbReference type="SAM" id="MobiDB-lite"/>
    </source>
</evidence>
<feature type="region of interest" description="Disordered" evidence="1">
    <location>
        <begin position="1"/>
        <end position="58"/>
    </location>
</feature>
<gene>
    <name evidence="2" type="ORF">UFOVP861_7</name>
</gene>
<reference evidence="2" key="1">
    <citation type="submission" date="2020-04" db="EMBL/GenBank/DDBJ databases">
        <authorList>
            <person name="Chiriac C."/>
            <person name="Salcher M."/>
            <person name="Ghai R."/>
            <person name="Kavagutti S V."/>
        </authorList>
    </citation>
    <scope>NUCLEOTIDE SEQUENCE</scope>
</reference>
<name>A0A6J5PDJ5_9CAUD</name>
<accession>A0A6J5PDJ5</accession>
<protein>
    <submittedName>
        <fullName evidence="2">Uncharacterized protein</fullName>
    </submittedName>
</protein>
<proteinExistence type="predicted"/>
<organism evidence="2">
    <name type="scientific">uncultured Caudovirales phage</name>
    <dbReference type="NCBI Taxonomy" id="2100421"/>
    <lineage>
        <taxon>Viruses</taxon>
        <taxon>Duplodnaviria</taxon>
        <taxon>Heunggongvirae</taxon>
        <taxon>Uroviricota</taxon>
        <taxon>Caudoviricetes</taxon>
        <taxon>Peduoviridae</taxon>
        <taxon>Maltschvirus</taxon>
        <taxon>Maltschvirus maltsch</taxon>
    </lineage>
</organism>
<sequence>MAESLNADPFMDAPSSSDPFDNAGEKIMTSMTVRENHSYRQKRAKLKRRKKSALGSIQEEKKIQGDVVVNRIGRDQDGKIVRIENEDGTVRYGPLEERRNK</sequence>
<evidence type="ECO:0000313" key="2">
    <source>
        <dbReference type="EMBL" id="CAB4167175.1"/>
    </source>
</evidence>
<feature type="compositionally biased region" description="Basic residues" evidence="1">
    <location>
        <begin position="39"/>
        <end position="52"/>
    </location>
</feature>